<dbReference type="PaxDb" id="39947-A0A0P0W2W6"/>
<reference evidence="3" key="1">
    <citation type="journal article" date="2005" name="Nature">
        <title>The map-based sequence of the rice genome.</title>
        <authorList>
            <consortium name="International rice genome sequencing project (IRGSP)"/>
            <person name="Matsumoto T."/>
            <person name="Wu J."/>
            <person name="Kanamori H."/>
            <person name="Katayose Y."/>
            <person name="Fujisawa M."/>
            <person name="Namiki N."/>
            <person name="Mizuno H."/>
            <person name="Yamamoto K."/>
            <person name="Antonio B.A."/>
            <person name="Baba T."/>
            <person name="Sakata K."/>
            <person name="Nagamura Y."/>
            <person name="Aoki H."/>
            <person name="Arikawa K."/>
            <person name="Arita K."/>
            <person name="Bito T."/>
            <person name="Chiden Y."/>
            <person name="Fujitsuka N."/>
            <person name="Fukunaka R."/>
            <person name="Hamada M."/>
            <person name="Harada C."/>
            <person name="Hayashi A."/>
            <person name="Hijishita S."/>
            <person name="Honda M."/>
            <person name="Hosokawa S."/>
            <person name="Ichikawa Y."/>
            <person name="Idonuma A."/>
            <person name="Iijima M."/>
            <person name="Ikeda M."/>
            <person name="Ikeno M."/>
            <person name="Ito K."/>
            <person name="Ito S."/>
            <person name="Ito T."/>
            <person name="Ito Y."/>
            <person name="Ito Y."/>
            <person name="Iwabuchi A."/>
            <person name="Kamiya K."/>
            <person name="Karasawa W."/>
            <person name="Kurita K."/>
            <person name="Katagiri S."/>
            <person name="Kikuta A."/>
            <person name="Kobayashi H."/>
            <person name="Kobayashi N."/>
            <person name="Machita K."/>
            <person name="Maehara T."/>
            <person name="Masukawa M."/>
            <person name="Mizubayashi T."/>
            <person name="Mukai Y."/>
            <person name="Nagasaki H."/>
            <person name="Nagata Y."/>
            <person name="Naito S."/>
            <person name="Nakashima M."/>
            <person name="Nakama Y."/>
            <person name="Nakamichi Y."/>
            <person name="Nakamura M."/>
            <person name="Meguro A."/>
            <person name="Negishi M."/>
            <person name="Ohta I."/>
            <person name="Ohta T."/>
            <person name="Okamoto M."/>
            <person name="Ono N."/>
            <person name="Saji S."/>
            <person name="Sakaguchi M."/>
            <person name="Sakai K."/>
            <person name="Shibata M."/>
            <person name="Shimokawa T."/>
            <person name="Song J."/>
            <person name="Takazaki Y."/>
            <person name="Terasawa K."/>
            <person name="Tsugane M."/>
            <person name="Tsuji K."/>
            <person name="Ueda S."/>
            <person name="Waki K."/>
            <person name="Yamagata H."/>
            <person name="Yamamoto M."/>
            <person name="Yamamoto S."/>
            <person name="Yamane H."/>
            <person name="Yoshiki S."/>
            <person name="Yoshihara R."/>
            <person name="Yukawa K."/>
            <person name="Zhong H."/>
            <person name="Yano M."/>
            <person name="Yuan Q."/>
            <person name="Ouyang S."/>
            <person name="Liu J."/>
            <person name="Jones K.M."/>
            <person name="Gansberger K."/>
            <person name="Moffat K."/>
            <person name="Hill J."/>
            <person name="Bera J."/>
            <person name="Fadrosh D."/>
            <person name="Jin S."/>
            <person name="Johri S."/>
            <person name="Kim M."/>
            <person name="Overton L."/>
            <person name="Reardon M."/>
            <person name="Tsitrin T."/>
            <person name="Vuong H."/>
            <person name="Weaver B."/>
            <person name="Ciecko A."/>
            <person name="Tallon L."/>
            <person name="Jackson J."/>
            <person name="Pai G."/>
            <person name="Aken S.V."/>
            <person name="Utterback T."/>
            <person name="Reidmuller S."/>
            <person name="Feldblyum T."/>
            <person name="Hsiao J."/>
            <person name="Zismann V."/>
            <person name="Iobst S."/>
            <person name="de Vazeille A.R."/>
            <person name="Buell C.R."/>
            <person name="Ying K."/>
            <person name="Li Y."/>
            <person name="Lu T."/>
            <person name="Huang Y."/>
            <person name="Zhao Q."/>
            <person name="Feng Q."/>
            <person name="Zhang L."/>
            <person name="Zhu J."/>
            <person name="Weng Q."/>
            <person name="Mu J."/>
            <person name="Lu Y."/>
            <person name="Fan D."/>
            <person name="Liu Y."/>
            <person name="Guan J."/>
            <person name="Zhang Y."/>
            <person name="Yu S."/>
            <person name="Liu X."/>
            <person name="Zhang Y."/>
            <person name="Hong G."/>
            <person name="Han B."/>
            <person name="Choisne N."/>
            <person name="Demange N."/>
            <person name="Orjeda G."/>
            <person name="Samain S."/>
            <person name="Cattolico L."/>
            <person name="Pelletier E."/>
            <person name="Couloux A."/>
            <person name="Segurens B."/>
            <person name="Wincker P."/>
            <person name="D'Hont A."/>
            <person name="Scarpelli C."/>
            <person name="Weissenbach J."/>
            <person name="Salanoubat M."/>
            <person name="Quetier F."/>
            <person name="Yu Y."/>
            <person name="Kim H.R."/>
            <person name="Rambo T."/>
            <person name="Currie J."/>
            <person name="Collura K."/>
            <person name="Luo M."/>
            <person name="Yang T."/>
            <person name="Ammiraju J.S.S."/>
            <person name="Engler F."/>
            <person name="Soderlund C."/>
            <person name="Wing R.A."/>
            <person name="Palmer L.E."/>
            <person name="de la Bastide M."/>
            <person name="Spiegel L."/>
            <person name="Nascimento L."/>
            <person name="Zutavern T."/>
            <person name="O'Shaughnessy A."/>
            <person name="Dike S."/>
            <person name="Dedhia N."/>
            <person name="Preston R."/>
            <person name="Balija V."/>
            <person name="McCombie W.R."/>
            <person name="Chow T."/>
            <person name="Chen H."/>
            <person name="Chung M."/>
            <person name="Chen C."/>
            <person name="Shaw J."/>
            <person name="Wu H."/>
            <person name="Hsiao K."/>
            <person name="Chao Y."/>
            <person name="Chu M."/>
            <person name="Cheng C."/>
            <person name="Hour A."/>
            <person name="Lee P."/>
            <person name="Lin S."/>
            <person name="Lin Y."/>
            <person name="Liou J."/>
            <person name="Liu S."/>
            <person name="Hsing Y."/>
            <person name="Raghuvanshi S."/>
            <person name="Mohanty A."/>
            <person name="Bharti A.K."/>
            <person name="Gaur A."/>
            <person name="Gupta V."/>
            <person name="Kumar D."/>
            <person name="Ravi V."/>
            <person name="Vij S."/>
            <person name="Kapur A."/>
            <person name="Khurana P."/>
            <person name="Khurana P."/>
            <person name="Khurana J.P."/>
            <person name="Tyagi A.K."/>
            <person name="Gaikwad K."/>
            <person name="Singh A."/>
            <person name="Dalal V."/>
            <person name="Srivastava S."/>
            <person name="Dixit A."/>
            <person name="Pal A.K."/>
            <person name="Ghazi I.A."/>
            <person name="Yadav M."/>
            <person name="Pandit A."/>
            <person name="Bhargava A."/>
            <person name="Sureshbabu K."/>
            <person name="Batra K."/>
            <person name="Sharma T.R."/>
            <person name="Mohapatra T."/>
            <person name="Singh N.K."/>
            <person name="Messing J."/>
            <person name="Nelson A.B."/>
            <person name="Fuks G."/>
            <person name="Kavchok S."/>
            <person name="Keizer G."/>
            <person name="Linton E."/>
            <person name="Llaca V."/>
            <person name="Song R."/>
            <person name="Tanyolac B."/>
            <person name="Young S."/>
            <person name="Ho-Il K."/>
            <person name="Hahn J.H."/>
            <person name="Sangsakoo G."/>
            <person name="Vanavichit A."/>
            <person name="de Mattos Luiz.A.T."/>
            <person name="Zimmer P.D."/>
            <person name="Malone G."/>
            <person name="Dellagostin O."/>
            <person name="de Oliveira A.C."/>
            <person name="Bevan M."/>
            <person name="Bancroft I."/>
            <person name="Minx P."/>
            <person name="Cordum H."/>
            <person name="Wilson R."/>
            <person name="Cheng Z."/>
            <person name="Jin W."/>
            <person name="Jiang J."/>
            <person name="Leong S.A."/>
            <person name="Iwama H."/>
            <person name="Gojobori T."/>
            <person name="Itoh T."/>
            <person name="Niimura Y."/>
            <person name="Fujii Y."/>
            <person name="Habara T."/>
            <person name="Sakai H."/>
            <person name="Sato Y."/>
            <person name="Wilson G."/>
            <person name="Kumar K."/>
            <person name="McCouch S."/>
            <person name="Juretic N."/>
            <person name="Hoen D."/>
            <person name="Wright S."/>
            <person name="Bruskiewich R."/>
            <person name="Bureau T."/>
            <person name="Miyao A."/>
            <person name="Hirochika H."/>
            <person name="Nishikawa T."/>
            <person name="Kadowaki K."/>
            <person name="Sugiura M."/>
            <person name="Burr B."/>
            <person name="Sasaki T."/>
        </authorList>
    </citation>
    <scope>NUCLEOTIDE SEQUENCE [LARGE SCALE GENOMIC DNA]</scope>
    <source>
        <strain evidence="3">cv. Nipponbare</strain>
    </source>
</reference>
<organism evidence="2 3">
    <name type="scientific">Oryza sativa subsp. japonica</name>
    <name type="common">Rice</name>
    <dbReference type="NCBI Taxonomy" id="39947"/>
    <lineage>
        <taxon>Eukaryota</taxon>
        <taxon>Viridiplantae</taxon>
        <taxon>Streptophyta</taxon>
        <taxon>Embryophyta</taxon>
        <taxon>Tracheophyta</taxon>
        <taxon>Spermatophyta</taxon>
        <taxon>Magnoliopsida</taxon>
        <taxon>Liliopsida</taxon>
        <taxon>Poales</taxon>
        <taxon>Poaceae</taxon>
        <taxon>BOP clade</taxon>
        <taxon>Oryzoideae</taxon>
        <taxon>Oryzeae</taxon>
        <taxon>Oryzinae</taxon>
        <taxon>Oryza</taxon>
        <taxon>Oryza sativa</taxon>
    </lineage>
</organism>
<keyword evidence="3" id="KW-1185">Reference proteome</keyword>
<feature type="region of interest" description="Disordered" evidence="1">
    <location>
        <begin position="136"/>
        <end position="176"/>
    </location>
</feature>
<reference evidence="2 3" key="2">
    <citation type="journal article" date="2013" name="Plant Cell Physiol.">
        <title>Rice Annotation Project Database (RAP-DB): an integrative and interactive database for rice genomics.</title>
        <authorList>
            <person name="Sakai H."/>
            <person name="Lee S.S."/>
            <person name="Tanaka T."/>
            <person name="Numa H."/>
            <person name="Kim J."/>
            <person name="Kawahara Y."/>
            <person name="Wakimoto H."/>
            <person name="Yang C.C."/>
            <person name="Iwamoto M."/>
            <person name="Abe T."/>
            <person name="Yamada Y."/>
            <person name="Muto A."/>
            <person name="Inokuchi H."/>
            <person name="Ikemura T."/>
            <person name="Matsumoto T."/>
            <person name="Sasaki T."/>
            <person name="Itoh T."/>
        </authorList>
    </citation>
    <scope>NUCLEOTIDE SEQUENCE [LARGE SCALE GENOMIC DNA]</scope>
    <source>
        <strain evidence="3">cv. Nipponbare</strain>
    </source>
</reference>
<feature type="non-terminal residue" evidence="2">
    <location>
        <position position="1"/>
    </location>
</feature>
<protein>
    <submittedName>
        <fullName evidence="2">Os03g0718150 protein</fullName>
    </submittedName>
</protein>
<proteinExistence type="predicted"/>
<dbReference type="eggNOG" id="ENOG502S9G9">
    <property type="taxonomic scope" value="Eukaryota"/>
</dbReference>
<name>A0A0P0W2W6_ORYSJ</name>
<gene>
    <name evidence="2" type="ordered locus">Os03g0718150</name>
    <name evidence="2" type="ORF">OSNPB_030718150</name>
</gene>
<evidence type="ECO:0000313" key="3">
    <source>
        <dbReference type="Proteomes" id="UP000059680"/>
    </source>
</evidence>
<dbReference type="FunCoup" id="A0A0P0W2W6">
    <property type="interactions" value="3"/>
</dbReference>
<dbReference type="Gramene" id="Os03t0718150-00">
    <property type="protein sequence ID" value="Os03t0718150-00"/>
    <property type="gene ID" value="Os03g0718150"/>
</dbReference>
<reference evidence="2 3" key="3">
    <citation type="journal article" date="2013" name="Rice">
        <title>Improvement of the Oryza sativa Nipponbare reference genome using next generation sequence and optical map data.</title>
        <authorList>
            <person name="Kawahara Y."/>
            <person name="de la Bastide M."/>
            <person name="Hamilton J.P."/>
            <person name="Kanamori H."/>
            <person name="McCombie W.R."/>
            <person name="Ouyang S."/>
            <person name="Schwartz D.C."/>
            <person name="Tanaka T."/>
            <person name="Wu J."/>
            <person name="Zhou S."/>
            <person name="Childs K.L."/>
            <person name="Davidson R.M."/>
            <person name="Lin H."/>
            <person name="Quesada-Ocampo L."/>
            <person name="Vaillancourt B."/>
            <person name="Sakai H."/>
            <person name="Lee S.S."/>
            <person name="Kim J."/>
            <person name="Numa H."/>
            <person name="Itoh T."/>
            <person name="Buell C.R."/>
            <person name="Matsumoto T."/>
        </authorList>
    </citation>
    <scope>NUCLEOTIDE SEQUENCE [LARGE SCALE GENOMIC DNA]</scope>
    <source>
        <strain evidence="3">cv. Nipponbare</strain>
    </source>
</reference>
<dbReference type="Proteomes" id="UP000059680">
    <property type="component" value="Chromosome 3"/>
</dbReference>
<dbReference type="AlphaFoldDB" id="A0A0P0W2W6"/>
<evidence type="ECO:0000256" key="1">
    <source>
        <dbReference type="SAM" id="MobiDB-lite"/>
    </source>
</evidence>
<dbReference type="EMBL" id="AP014959">
    <property type="protein sequence ID" value="BAS86095.1"/>
    <property type="molecule type" value="Genomic_DNA"/>
</dbReference>
<dbReference type="InParanoid" id="A0A0P0W2W6"/>
<accession>A0A0P0W2W6</accession>
<evidence type="ECO:0000313" key="2">
    <source>
        <dbReference type="EMBL" id="BAS86095.1"/>
    </source>
</evidence>
<sequence length="176" mass="18690">MGESISFIDGDSVADTITRVQHNTCGTTTGIQREDGLDGDVHSRGVEGLKHDLGHLLTIGLGVERSLGEEDGVLLRGHTELVVEGVMPDLLHIIPVADDTMLDGVLEGQDTPLGLRLVADVGVLLAHSDHDTGVARAADNAGEDSPGRIISGEPSLTQTTSFHYRRRGAGYPRRQP</sequence>